<keyword evidence="3" id="KW-1185">Reference proteome</keyword>
<evidence type="ECO:0008006" key="4">
    <source>
        <dbReference type="Google" id="ProtNLM"/>
    </source>
</evidence>
<gene>
    <name evidence="2" type="ORF">FWK35_00018791</name>
</gene>
<organism evidence="2 3">
    <name type="scientific">Aphis craccivora</name>
    <name type="common">Cowpea aphid</name>
    <dbReference type="NCBI Taxonomy" id="307492"/>
    <lineage>
        <taxon>Eukaryota</taxon>
        <taxon>Metazoa</taxon>
        <taxon>Ecdysozoa</taxon>
        <taxon>Arthropoda</taxon>
        <taxon>Hexapoda</taxon>
        <taxon>Insecta</taxon>
        <taxon>Pterygota</taxon>
        <taxon>Neoptera</taxon>
        <taxon>Paraneoptera</taxon>
        <taxon>Hemiptera</taxon>
        <taxon>Sternorrhyncha</taxon>
        <taxon>Aphidomorpha</taxon>
        <taxon>Aphidoidea</taxon>
        <taxon>Aphididae</taxon>
        <taxon>Aphidini</taxon>
        <taxon>Aphis</taxon>
        <taxon>Aphis</taxon>
    </lineage>
</organism>
<sequence length="154" mass="18221">MSDEDIIITSAAFVFTSLVSRLKKNKSIQRRRWWQRTIFESRRRYNRNDLLNDLRLEHPGFKNFIRMSKRDFESLLEVIGPKIGKDITHLRETIPPNVRLAVPLRFLATGDSYTSLMYLFKISKQLIFNIVPEVCETIVDALKLYVQVNIKLEY</sequence>
<reference evidence="2 3" key="1">
    <citation type="submission" date="2019-08" db="EMBL/GenBank/DDBJ databases">
        <title>Whole genome of Aphis craccivora.</title>
        <authorList>
            <person name="Voronova N.V."/>
            <person name="Shulinski R.S."/>
            <person name="Bandarenka Y.V."/>
            <person name="Zhorov D.G."/>
            <person name="Warner D."/>
        </authorList>
    </citation>
    <scope>NUCLEOTIDE SEQUENCE [LARGE SCALE GENOMIC DNA]</scope>
    <source>
        <strain evidence="2">180601</strain>
        <tissue evidence="2">Whole Body</tissue>
    </source>
</reference>
<proteinExistence type="predicted"/>
<feature type="transmembrane region" description="Helical" evidence="1">
    <location>
        <begin position="6"/>
        <end position="22"/>
    </location>
</feature>
<evidence type="ECO:0000313" key="3">
    <source>
        <dbReference type="Proteomes" id="UP000478052"/>
    </source>
</evidence>
<name>A0A6G0Y8Y4_APHCR</name>
<dbReference type="AlphaFoldDB" id="A0A6G0Y8Y4"/>
<keyword evidence="1" id="KW-1133">Transmembrane helix</keyword>
<keyword evidence="1" id="KW-0812">Transmembrane</keyword>
<keyword evidence="1" id="KW-0472">Membrane</keyword>
<accession>A0A6G0Y8Y4</accession>
<dbReference type="EMBL" id="VUJU01005394">
    <property type="protein sequence ID" value="KAF0751363.1"/>
    <property type="molecule type" value="Genomic_DNA"/>
</dbReference>
<dbReference type="Proteomes" id="UP000478052">
    <property type="component" value="Unassembled WGS sequence"/>
</dbReference>
<dbReference type="OrthoDB" id="6618525at2759"/>
<protein>
    <recommendedName>
        <fullName evidence="4">Protein ANTAGONIST OF LIKE HETEROCHROMATIN PROTEIN 1-like</fullName>
    </recommendedName>
</protein>
<comment type="caution">
    <text evidence="2">The sequence shown here is derived from an EMBL/GenBank/DDBJ whole genome shotgun (WGS) entry which is preliminary data.</text>
</comment>
<evidence type="ECO:0000313" key="2">
    <source>
        <dbReference type="EMBL" id="KAF0751363.1"/>
    </source>
</evidence>
<evidence type="ECO:0000256" key="1">
    <source>
        <dbReference type="SAM" id="Phobius"/>
    </source>
</evidence>